<comment type="caution">
    <text evidence="2">The sequence shown here is derived from an EMBL/GenBank/DDBJ whole genome shotgun (WGS) entry which is preliminary data.</text>
</comment>
<dbReference type="PANTHER" id="PTHR35394">
    <property type="entry name" value="DUF3176 DOMAIN-CONTAINING PROTEIN"/>
    <property type="match status" value="1"/>
</dbReference>
<dbReference type="PANTHER" id="PTHR35394:SF5">
    <property type="entry name" value="DUF3176 DOMAIN-CONTAINING PROTEIN"/>
    <property type="match status" value="1"/>
</dbReference>
<keyword evidence="1" id="KW-0472">Membrane</keyword>
<organism evidence="2 3">
    <name type="scientific">Coleophoma crateriformis</name>
    <dbReference type="NCBI Taxonomy" id="565419"/>
    <lineage>
        <taxon>Eukaryota</taxon>
        <taxon>Fungi</taxon>
        <taxon>Dikarya</taxon>
        <taxon>Ascomycota</taxon>
        <taxon>Pezizomycotina</taxon>
        <taxon>Leotiomycetes</taxon>
        <taxon>Helotiales</taxon>
        <taxon>Dermateaceae</taxon>
        <taxon>Coleophoma</taxon>
    </lineage>
</organism>
<proteinExistence type="predicted"/>
<reference evidence="2 3" key="1">
    <citation type="journal article" date="2018" name="IMA Fungus">
        <title>IMA Genome-F 9: Draft genome sequence of Annulohypoxylon stygium, Aspergillus mulundensis, Berkeleyomyces basicola (syn. Thielaviopsis basicola), Ceratocystis smalleyi, two Cercospora beticola strains, Coleophoma cylindrospora, Fusarium fracticaudum, Phialophora cf. hyalina, and Morchella septimelata.</title>
        <authorList>
            <person name="Wingfield B.D."/>
            <person name="Bills G.F."/>
            <person name="Dong Y."/>
            <person name="Huang W."/>
            <person name="Nel W.J."/>
            <person name="Swalarsk-Parry B.S."/>
            <person name="Vaghefi N."/>
            <person name="Wilken P.M."/>
            <person name="An Z."/>
            <person name="de Beer Z.W."/>
            <person name="De Vos L."/>
            <person name="Chen L."/>
            <person name="Duong T.A."/>
            <person name="Gao Y."/>
            <person name="Hammerbacher A."/>
            <person name="Kikkert J.R."/>
            <person name="Li Y."/>
            <person name="Li H."/>
            <person name="Li K."/>
            <person name="Li Q."/>
            <person name="Liu X."/>
            <person name="Ma X."/>
            <person name="Naidoo K."/>
            <person name="Pethybridge S.J."/>
            <person name="Sun J."/>
            <person name="Steenkamp E.T."/>
            <person name="van der Nest M.A."/>
            <person name="van Wyk S."/>
            <person name="Wingfield M.J."/>
            <person name="Xiong C."/>
            <person name="Yue Q."/>
            <person name="Zhang X."/>
        </authorList>
    </citation>
    <scope>NUCLEOTIDE SEQUENCE [LARGE SCALE GENOMIC DNA]</scope>
    <source>
        <strain evidence="2 3">BP5796</strain>
    </source>
</reference>
<dbReference type="OrthoDB" id="5376804at2759"/>
<keyword evidence="3" id="KW-1185">Reference proteome</keyword>
<keyword evidence="1" id="KW-0812">Transmembrane</keyword>
<sequence>MDNYSMQINGSTSLPTLNYEEWGFYPIVKYTILNHHSHPRFVAAAEGVLYWCVQGYKSSVKAKVLSQNVTASWYDKHAVDPTSSTLTLSRPPDTWPSLGINKSNSFTVTDLVYYQSFVEESLDSSYIASSLDSSYIASSLDSSTASEVLSQILFNGVKNISSLFDFVASRMTNRLRSPVCDLTFPGVENNLDVLVIRWWWLITPTTVILLTIVLLATVIVQSHYHKVKLWKTSLLALLFHGLSVEIRNKYSMSEVKDLRKMEEVSEKVVVSLREQDRGDKETGLLLRNQYNQERV</sequence>
<dbReference type="AlphaFoldDB" id="A0A3D8Q687"/>
<gene>
    <name evidence="2" type="ORF">BP5796_12991</name>
</gene>
<dbReference type="Proteomes" id="UP000256328">
    <property type="component" value="Unassembled WGS sequence"/>
</dbReference>
<keyword evidence="1" id="KW-1133">Transmembrane helix</keyword>
<feature type="transmembrane region" description="Helical" evidence="1">
    <location>
        <begin position="198"/>
        <end position="220"/>
    </location>
</feature>
<evidence type="ECO:0000313" key="3">
    <source>
        <dbReference type="Proteomes" id="UP000256328"/>
    </source>
</evidence>
<dbReference type="EMBL" id="PDLN01000024">
    <property type="protein sequence ID" value="RDW56924.1"/>
    <property type="molecule type" value="Genomic_DNA"/>
</dbReference>
<name>A0A3D8Q687_9HELO</name>
<accession>A0A3D8Q687</accession>
<protein>
    <submittedName>
        <fullName evidence="2">Uncharacterized protein</fullName>
    </submittedName>
</protein>
<evidence type="ECO:0000256" key="1">
    <source>
        <dbReference type="SAM" id="Phobius"/>
    </source>
</evidence>
<evidence type="ECO:0000313" key="2">
    <source>
        <dbReference type="EMBL" id="RDW56924.1"/>
    </source>
</evidence>